<protein>
    <submittedName>
        <fullName evidence="4">Rho gtpase activation protein</fullName>
    </submittedName>
</protein>
<accession>A0AAV7Z9N2</accession>
<feature type="region of interest" description="Disordered" evidence="1">
    <location>
        <begin position="123"/>
        <end position="216"/>
    </location>
</feature>
<dbReference type="EMBL" id="JANTQA010000033">
    <property type="protein sequence ID" value="KAJ3437855.1"/>
    <property type="molecule type" value="Genomic_DNA"/>
</dbReference>
<gene>
    <name evidence="4" type="ORF">M0812_17030</name>
</gene>
<dbReference type="GO" id="GO:0005737">
    <property type="term" value="C:cytoplasm"/>
    <property type="evidence" value="ECO:0007669"/>
    <property type="project" value="TreeGrafter"/>
</dbReference>
<dbReference type="SMART" id="SM00139">
    <property type="entry name" value="MyTH4"/>
    <property type="match status" value="1"/>
</dbReference>
<dbReference type="PROSITE" id="PS51016">
    <property type="entry name" value="MYTH4"/>
    <property type="match status" value="1"/>
</dbReference>
<dbReference type="InterPro" id="IPR000198">
    <property type="entry name" value="RhoGAP_dom"/>
</dbReference>
<feature type="region of interest" description="Disordered" evidence="1">
    <location>
        <begin position="229"/>
        <end position="248"/>
    </location>
</feature>
<dbReference type="PANTHER" id="PTHR45876:SF8">
    <property type="entry name" value="FI04035P"/>
    <property type="match status" value="1"/>
</dbReference>
<reference evidence="4" key="1">
    <citation type="submission" date="2022-08" db="EMBL/GenBank/DDBJ databases">
        <title>Novel sulphate-reducing endosymbionts in the free-living metamonad Anaeramoeba.</title>
        <authorList>
            <person name="Jerlstrom-Hultqvist J."/>
            <person name="Cepicka I."/>
            <person name="Gallot-Lavallee L."/>
            <person name="Salas-Leiva D."/>
            <person name="Curtis B.A."/>
            <person name="Zahonova K."/>
            <person name="Pipaliya S."/>
            <person name="Dacks J."/>
            <person name="Roger A.J."/>
        </authorList>
    </citation>
    <scope>NUCLEOTIDE SEQUENCE</scope>
    <source>
        <strain evidence="4">Busselton2</strain>
    </source>
</reference>
<dbReference type="InterPro" id="IPR008936">
    <property type="entry name" value="Rho_GTPase_activation_prot"/>
</dbReference>
<dbReference type="AlphaFoldDB" id="A0AAV7Z9N2"/>
<dbReference type="InterPro" id="IPR000857">
    <property type="entry name" value="MyTH4_dom"/>
</dbReference>
<dbReference type="Proteomes" id="UP001146793">
    <property type="component" value="Unassembled WGS sequence"/>
</dbReference>
<proteinExistence type="predicted"/>
<feature type="domain" description="Rho-GAP" evidence="2">
    <location>
        <begin position="597"/>
        <end position="787"/>
    </location>
</feature>
<dbReference type="SUPFAM" id="SSF48350">
    <property type="entry name" value="GTPase activation domain, GAP"/>
    <property type="match status" value="1"/>
</dbReference>
<comment type="caution">
    <text evidence="4">The sequence shown here is derived from an EMBL/GenBank/DDBJ whole genome shotgun (WGS) entry which is preliminary data.</text>
</comment>
<dbReference type="PANTHER" id="PTHR45876">
    <property type="entry name" value="FI04035P"/>
    <property type="match status" value="1"/>
</dbReference>
<feature type="compositionally biased region" description="Basic and acidic residues" evidence="1">
    <location>
        <begin position="229"/>
        <end position="241"/>
    </location>
</feature>
<dbReference type="Pfam" id="PF00620">
    <property type="entry name" value="RhoGAP"/>
    <property type="match status" value="1"/>
</dbReference>
<name>A0AAV7Z9N2_9EUKA</name>
<evidence type="ECO:0000313" key="4">
    <source>
        <dbReference type="EMBL" id="KAJ3437855.1"/>
    </source>
</evidence>
<dbReference type="PROSITE" id="PS50238">
    <property type="entry name" value="RHOGAP"/>
    <property type="match status" value="1"/>
</dbReference>
<dbReference type="SMART" id="SM00324">
    <property type="entry name" value="RhoGAP"/>
    <property type="match status" value="1"/>
</dbReference>
<organism evidence="4 5">
    <name type="scientific">Anaeramoeba flamelloides</name>
    <dbReference type="NCBI Taxonomy" id="1746091"/>
    <lineage>
        <taxon>Eukaryota</taxon>
        <taxon>Metamonada</taxon>
        <taxon>Anaeramoebidae</taxon>
        <taxon>Anaeramoeba</taxon>
    </lineage>
</organism>
<dbReference type="Gene3D" id="1.25.40.530">
    <property type="entry name" value="MyTH4 domain"/>
    <property type="match status" value="1"/>
</dbReference>
<feature type="compositionally biased region" description="Basic and acidic residues" evidence="1">
    <location>
        <begin position="123"/>
        <end position="188"/>
    </location>
</feature>
<dbReference type="GO" id="GO:0005096">
    <property type="term" value="F:GTPase activator activity"/>
    <property type="evidence" value="ECO:0007669"/>
    <property type="project" value="TreeGrafter"/>
</dbReference>
<sequence length="798" mass="93243">MKTSNNSSRKNNSLINNFYLPSYEISSNSDEEDEESIKFNNLVDETIDEDWVNILSLIPVTILNFKQTNESYEKVKGLNLVLEVSDQNKKSMWPKGWENEWVQFSKETYEKDRKLIKEQEKKKKELEKEKQKEKEKEKEKEKQKEKETETEKETEIKTEKEKEPKTKTETETETETKKEQDNEKEKLKQTNKPTTKIKPKPIPRPKTQAKMNIGDSGFVPKRTLYQRIGKKDNPKNEPTKEFKRKQQKISKSYFTPKTRSRNEKNEIHQPIKLKNLSLHNSFVFNDNILSAIQILETSCRSDLNHLEETSTLNIKQGIGSHTLISDQLLKLENLILDKNTLNTINNFMNSNKGDDENLMMKGEKGIGKENENQNQTERKDLERLDSLQLKEYAKEHFSQSKGGILKRKQLTLKELMSHSPNKIQTSITKLSKNKLNKIAIESFKHLLCYMGEPKWVKKFTKKQLKTRELVQIDSMKRILNIGLDHKELRDEIYLQICKQITDNPNPHSNLRGWGALCLISQTFPPSGQLQNYLLKILNYYINKKSEKDRSQSISEYASFSKHKLKILFEKKSGFSIVSDRMIQRIFDVPYDPIVFHVTLEQCMKVQEKRWPNEKIPHVLSFLIEKIEESGGFGKEGLFRVPGNAKKISELKELIDSGEYTSTDQQMNTSFCYASLLKTWLREIQNPLVPFNTVNKIINSTREHEMVQIAENLPTLNKYCLAYLINFARKMADPNVVMKTKMETQSLVLMMSPNIVRVKEQTIQIMVQITAKRNLFLMSLIKNWEVSKILLLIEQGKNK</sequence>
<dbReference type="InterPro" id="IPR038185">
    <property type="entry name" value="MyTH4_dom_sf"/>
</dbReference>
<feature type="domain" description="MyTH4" evidence="3">
    <location>
        <begin position="418"/>
        <end position="586"/>
    </location>
</feature>
<evidence type="ECO:0000256" key="1">
    <source>
        <dbReference type="SAM" id="MobiDB-lite"/>
    </source>
</evidence>
<evidence type="ECO:0000313" key="5">
    <source>
        <dbReference type="Proteomes" id="UP001146793"/>
    </source>
</evidence>
<dbReference type="Pfam" id="PF00784">
    <property type="entry name" value="MyTH4"/>
    <property type="match status" value="1"/>
</dbReference>
<evidence type="ECO:0000259" key="2">
    <source>
        <dbReference type="PROSITE" id="PS50238"/>
    </source>
</evidence>
<dbReference type="GO" id="GO:0005856">
    <property type="term" value="C:cytoskeleton"/>
    <property type="evidence" value="ECO:0007669"/>
    <property type="project" value="InterPro"/>
</dbReference>
<dbReference type="GO" id="GO:0007165">
    <property type="term" value="P:signal transduction"/>
    <property type="evidence" value="ECO:0007669"/>
    <property type="project" value="InterPro"/>
</dbReference>
<evidence type="ECO:0000259" key="3">
    <source>
        <dbReference type="PROSITE" id="PS51016"/>
    </source>
</evidence>
<dbReference type="Gene3D" id="1.10.555.10">
    <property type="entry name" value="Rho GTPase activation protein"/>
    <property type="match status" value="1"/>
</dbReference>